<evidence type="ECO:0000256" key="5">
    <source>
        <dbReference type="ARBA" id="ARBA00022692"/>
    </source>
</evidence>
<evidence type="ECO:0000256" key="1">
    <source>
        <dbReference type="ARBA" id="ARBA00004477"/>
    </source>
</evidence>
<evidence type="ECO:0000256" key="3">
    <source>
        <dbReference type="ARBA" id="ARBA00012132"/>
    </source>
</evidence>
<proteinExistence type="inferred from homology"/>
<keyword evidence="9 10" id="KW-0472">Membrane</keyword>
<keyword evidence="4 11" id="KW-0808">Transferase</keyword>
<evidence type="ECO:0000313" key="11">
    <source>
        <dbReference type="EMBL" id="VDI46228.1"/>
    </source>
</evidence>
<feature type="transmembrane region" description="Helical" evidence="10">
    <location>
        <begin position="36"/>
        <end position="55"/>
    </location>
</feature>
<dbReference type="GO" id="GO:0004168">
    <property type="term" value="F:dolichol kinase activity"/>
    <property type="evidence" value="ECO:0007669"/>
    <property type="project" value="UniProtKB-EC"/>
</dbReference>
<keyword evidence="7" id="KW-0256">Endoplasmic reticulum</keyword>
<dbReference type="PANTHER" id="PTHR13205">
    <property type="entry name" value="TRANSMEMBRANE PROTEIN 15-RELATED"/>
    <property type="match status" value="1"/>
</dbReference>
<dbReference type="GO" id="GO:0043048">
    <property type="term" value="P:dolichyl monophosphate biosynthetic process"/>
    <property type="evidence" value="ECO:0007669"/>
    <property type="project" value="TreeGrafter"/>
</dbReference>
<evidence type="ECO:0000313" key="12">
    <source>
        <dbReference type="Proteomes" id="UP000596742"/>
    </source>
</evidence>
<feature type="transmembrane region" description="Helical" evidence="10">
    <location>
        <begin position="6"/>
        <end position="24"/>
    </location>
</feature>
<dbReference type="EC" id="2.7.1.108" evidence="3"/>
<evidence type="ECO:0000256" key="4">
    <source>
        <dbReference type="ARBA" id="ARBA00022679"/>
    </source>
</evidence>
<reference evidence="11" key="1">
    <citation type="submission" date="2018-11" db="EMBL/GenBank/DDBJ databases">
        <authorList>
            <person name="Alioto T."/>
            <person name="Alioto T."/>
        </authorList>
    </citation>
    <scope>NUCLEOTIDE SEQUENCE</scope>
</reference>
<dbReference type="EMBL" id="UYJE01006465">
    <property type="protein sequence ID" value="VDI46228.1"/>
    <property type="molecule type" value="Genomic_DNA"/>
</dbReference>
<feature type="transmembrane region" description="Helical" evidence="10">
    <location>
        <begin position="375"/>
        <end position="397"/>
    </location>
</feature>
<evidence type="ECO:0000256" key="8">
    <source>
        <dbReference type="ARBA" id="ARBA00022989"/>
    </source>
</evidence>
<evidence type="ECO:0000256" key="6">
    <source>
        <dbReference type="ARBA" id="ARBA00022777"/>
    </source>
</evidence>
<dbReference type="GO" id="GO:0005789">
    <property type="term" value="C:endoplasmic reticulum membrane"/>
    <property type="evidence" value="ECO:0007669"/>
    <property type="project" value="UniProtKB-SubCell"/>
</dbReference>
<feature type="transmembrane region" description="Helical" evidence="10">
    <location>
        <begin position="239"/>
        <end position="257"/>
    </location>
</feature>
<dbReference type="Proteomes" id="UP000596742">
    <property type="component" value="Unassembled WGS sequence"/>
</dbReference>
<feature type="transmembrane region" description="Helical" evidence="10">
    <location>
        <begin position="75"/>
        <end position="91"/>
    </location>
</feature>
<keyword evidence="5 10" id="KW-0812">Transmembrane</keyword>
<feature type="transmembrane region" description="Helical" evidence="10">
    <location>
        <begin position="403"/>
        <end position="422"/>
    </location>
</feature>
<dbReference type="OrthoDB" id="377083at2759"/>
<accession>A0A8B6FAJ7</accession>
<evidence type="ECO:0000256" key="7">
    <source>
        <dbReference type="ARBA" id="ARBA00022824"/>
    </source>
</evidence>
<comment type="similarity">
    <text evidence="2">Belongs to the polyprenol kinase family.</text>
</comment>
<feature type="transmembrane region" description="Helical" evidence="10">
    <location>
        <begin position="308"/>
        <end position="324"/>
    </location>
</feature>
<dbReference type="AlphaFoldDB" id="A0A8B6FAJ7"/>
<comment type="subcellular location">
    <subcellularLocation>
        <location evidence="1">Endoplasmic reticulum membrane</location>
        <topology evidence="1">Multi-pass membrane protein</topology>
    </subcellularLocation>
</comment>
<gene>
    <name evidence="11" type="ORF">MGAL_10B019933</name>
</gene>
<feature type="transmembrane region" description="Helical" evidence="10">
    <location>
        <begin position="171"/>
        <end position="191"/>
    </location>
</feature>
<protein>
    <recommendedName>
        <fullName evidence="3">dolichol kinase</fullName>
        <ecNumber evidence="3">2.7.1.108</ecNumber>
    </recommendedName>
</protein>
<evidence type="ECO:0000256" key="10">
    <source>
        <dbReference type="SAM" id="Phobius"/>
    </source>
</evidence>
<keyword evidence="12" id="KW-1185">Reference proteome</keyword>
<evidence type="ECO:0000256" key="9">
    <source>
        <dbReference type="ARBA" id="ARBA00023136"/>
    </source>
</evidence>
<dbReference type="PANTHER" id="PTHR13205:SF15">
    <property type="entry name" value="DOLICHOL KINASE"/>
    <property type="match status" value="1"/>
</dbReference>
<keyword evidence="8 10" id="KW-1133">Transmembrane helix</keyword>
<dbReference type="InterPro" id="IPR032974">
    <property type="entry name" value="Polypren_kinase"/>
</dbReference>
<comment type="caution">
    <text evidence="11">The sequence shown here is derived from an EMBL/GenBank/DDBJ whole genome shotgun (WGS) entry which is preliminary data.</text>
</comment>
<feature type="transmembrane region" description="Helical" evidence="10">
    <location>
        <begin position="277"/>
        <end position="296"/>
    </location>
</feature>
<organism evidence="11 12">
    <name type="scientific">Mytilus galloprovincialis</name>
    <name type="common">Mediterranean mussel</name>
    <dbReference type="NCBI Taxonomy" id="29158"/>
    <lineage>
        <taxon>Eukaryota</taxon>
        <taxon>Metazoa</taxon>
        <taxon>Spiralia</taxon>
        <taxon>Lophotrochozoa</taxon>
        <taxon>Mollusca</taxon>
        <taxon>Bivalvia</taxon>
        <taxon>Autobranchia</taxon>
        <taxon>Pteriomorphia</taxon>
        <taxon>Mytilida</taxon>
        <taxon>Mytiloidea</taxon>
        <taxon>Mytilidae</taxon>
        <taxon>Mytilinae</taxon>
        <taxon>Mytilus</taxon>
    </lineage>
</organism>
<sequence length="504" mass="56239">MDSQQMMETSIVTGGMGTVLFYLYTKSDTETEVAVLGYLACSFLMILLHQAAPLFHVNPVKKTEGIYRSINSQGLWSSFLIPTICVLGNFITKTDDKIDSSLLFVLLTLTLTLVHYNPSNASQIAGALLLLWLKEIFKQQGSSSIQLCVFNSIMFYSTLSKLPQKFPMSFSYGESIIVLQSTLLIVTQFLFRTSILQENEEEINTVSDHAMIKIAMLAILGVFLASVLLHLIREYTSKLKFYIVYSLVIGVFLIFGLPRQNPIVILVEYFSGNLIRFYLVTWYGSLTAITVMYMLLHSKQTSVSTATRKFFHVIIVAVYIPGLLLDPTFLTTASLLAFCVMCVIETLRHMDVQPFGRLIEEKYKLFLDKQDEGPLALTPIYLIFGLSLPLWMSFIFRIPVSDISVYAGVISVGIGDAVASVIGSKIGRVKWPGSSKTVEGSLASLVSQIVTLYCLQYTGKVESSWTFITLIAVTITTVLEAVTTQIDNLVLPLFLYTILLLNML</sequence>
<name>A0A8B6FAJ7_MYTGA</name>
<evidence type="ECO:0000256" key="2">
    <source>
        <dbReference type="ARBA" id="ARBA00010794"/>
    </source>
</evidence>
<feature type="transmembrane region" description="Helical" evidence="10">
    <location>
        <begin position="211"/>
        <end position="232"/>
    </location>
</feature>
<keyword evidence="6 11" id="KW-0418">Kinase</keyword>